<evidence type="ECO:0000313" key="2">
    <source>
        <dbReference type="EMBL" id="EPR81190.1"/>
    </source>
</evidence>
<evidence type="ECO:0000256" key="1">
    <source>
        <dbReference type="SAM" id="MobiDB-lite"/>
    </source>
</evidence>
<proteinExistence type="predicted"/>
<gene>
    <name evidence="2" type="ORF">L292_1223</name>
</gene>
<feature type="region of interest" description="Disordered" evidence="1">
    <location>
        <begin position="1"/>
        <end position="40"/>
    </location>
</feature>
<protein>
    <submittedName>
        <fullName evidence="2">Uncharacterized protein</fullName>
    </submittedName>
</protein>
<dbReference type="AlphaFoldDB" id="S7WDM3"/>
<organism evidence="2 3">
    <name type="scientific">Acinetobacter junii CIP 107470 = MTCC 11364</name>
    <dbReference type="NCBI Taxonomy" id="1217666"/>
    <lineage>
        <taxon>Bacteria</taxon>
        <taxon>Pseudomonadati</taxon>
        <taxon>Pseudomonadota</taxon>
        <taxon>Gammaproteobacteria</taxon>
        <taxon>Moraxellales</taxon>
        <taxon>Moraxellaceae</taxon>
        <taxon>Acinetobacter</taxon>
    </lineage>
</organism>
<comment type="caution">
    <text evidence="2">The sequence shown here is derived from an EMBL/GenBank/DDBJ whole genome shotgun (WGS) entry which is preliminary data.</text>
</comment>
<name>S7WDM3_ACIJU</name>
<dbReference type="Proteomes" id="UP000018420">
    <property type="component" value="Unassembled WGS sequence"/>
</dbReference>
<dbReference type="EMBL" id="ASYZ01000178">
    <property type="protein sequence ID" value="EPR81190.1"/>
    <property type="molecule type" value="Genomic_DNA"/>
</dbReference>
<evidence type="ECO:0000313" key="3">
    <source>
        <dbReference type="Proteomes" id="UP000018420"/>
    </source>
</evidence>
<reference evidence="2 3" key="1">
    <citation type="submission" date="2013-05" db="EMBL/GenBank/DDBJ databases">
        <title>Genome assembly of Acinetobacter junii MTCC 11364.</title>
        <authorList>
            <person name="Khatri I."/>
            <person name="Singh N.K."/>
            <person name="Subramanian S."/>
            <person name="Mayilraj S."/>
        </authorList>
    </citation>
    <scope>NUCLEOTIDE SEQUENCE [LARGE SCALE GENOMIC DNA]</scope>
    <source>
        <strain evidence="2 3">MTCC 11364</strain>
    </source>
</reference>
<dbReference type="PATRIC" id="fig|1330047.3.peg.2970"/>
<accession>S7WDM3</accession>
<sequence>MLTGCSLPYRQLRNLSHTSERKNKRSLPYRQLRNVRASSN</sequence>